<dbReference type="SUPFAM" id="SSF53756">
    <property type="entry name" value="UDP-Glycosyltransferase/glycogen phosphorylase"/>
    <property type="match status" value="1"/>
</dbReference>
<keyword evidence="2" id="KW-0808">Transferase</keyword>
<dbReference type="PANTHER" id="PTHR12526">
    <property type="entry name" value="GLYCOSYLTRANSFERASE"/>
    <property type="match status" value="1"/>
</dbReference>
<protein>
    <submittedName>
        <fullName evidence="2">Glycosyl transferase group 1</fullName>
    </submittedName>
</protein>
<organism evidence="2 3">
    <name type="scientific">Candidatus Woesebacteria bacterium GW2011_GWA1_38_8</name>
    <dbReference type="NCBI Taxonomy" id="1618547"/>
    <lineage>
        <taxon>Bacteria</taxon>
        <taxon>Candidatus Woeseibacteriota</taxon>
    </lineage>
</organism>
<dbReference type="CDD" id="cd03801">
    <property type="entry name" value="GT4_PimA-like"/>
    <property type="match status" value="1"/>
</dbReference>
<accession>A0A0G0KWY3</accession>
<feature type="domain" description="Glycosyltransferase subfamily 4-like N-terminal" evidence="1">
    <location>
        <begin position="12"/>
        <end position="204"/>
    </location>
</feature>
<dbReference type="Pfam" id="PF13692">
    <property type="entry name" value="Glyco_trans_1_4"/>
    <property type="match status" value="1"/>
</dbReference>
<comment type="caution">
    <text evidence="2">The sequence shown here is derived from an EMBL/GenBank/DDBJ whole genome shotgun (WGS) entry which is preliminary data.</text>
</comment>
<name>A0A0G0KWY3_9BACT</name>
<gene>
    <name evidence="2" type="ORF">UT06_C0024G0002</name>
</gene>
<dbReference type="PANTHER" id="PTHR12526:SF600">
    <property type="entry name" value="GLYCOSYL TRANSFERASE GROUP 1"/>
    <property type="match status" value="1"/>
</dbReference>
<dbReference type="Pfam" id="PF13439">
    <property type="entry name" value="Glyco_transf_4"/>
    <property type="match status" value="1"/>
</dbReference>
<dbReference type="Gene3D" id="3.40.50.2000">
    <property type="entry name" value="Glycogen Phosphorylase B"/>
    <property type="match status" value="2"/>
</dbReference>
<evidence type="ECO:0000313" key="2">
    <source>
        <dbReference type="EMBL" id="KKQ83282.1"/>
    </source>
</evidence>
<dbReference type="GO" id="GO:0016757">
    <property type="term" value="F:glycosyltransferase activity"/>
    <property type="evidence" value="ECO:0007669"/>
    <property type="project" value="TreeGrafter"/>
</dbReference>
<proteinExistence type="predicted"/>
<sequence length="394" mass="45919">MLVPYLPTITMSGGQTRWYNIIKYLAREHDITLFSLIKDDSERKFIPELLKYCKKVEVFKRPQKPWTLRNVLLSVFGPFPLLVVRNWSFEERKALKRELRLEKYDLIHTETFYVMPHLGRTNVPIIQVEQTIWHEVYQHHVVTEIPLLLRPLFLLDVVKIIYWEKHYWKKANGLFAVSEEDRNIMQKLLPKNKIGIIPNGVDCSYYNEIKTKKYYPLRILYGVSNFEWLQNQEAVKILLNKVWPKLKEIYSSKVKVWIVGRKMPDWIIKRSQDDSDIIVTENIEDARKAYSSAGVMITPIEGGGGTRIKILEAMAAGLPVISTSTGIAGLNVTDGENVFIADGPSEMAKKAKRLLEDKDLALKIGRNAREHVRKYFDWKSIVAMHEPIYKDMTK</sequence>
<reference evidence="2 3" key="1">
    <citation type="journal article" date="2015" name="Nature">
        <title>rRNA introns, odd ribosomes, and small enigmatic genomes across a large radiation of phyla.</title>
        <authorList>
            <person name="Brown C.T."/>
            <person name="Hug L.A."/>
            <person name="Thomas B.C."/>
            <person name="Sharon I."/>
            <person name="Castelle C.J."/>
            <person name="Singh A."/>
            <person name="Wilkins M.J."/>
            <person name="Williams K.H."/>
            <person name="Banfield J.F."/>
        </authorList>
    </citation>
    <scope>NUCLEOTIDE SEQUENCE [LARGE SCALE GENOMIC DNA]</scope>
</reference>
<dbReference type="InterPro" id="IPR028098">
    <property type="entry name" value="Glyco_trans_4-like_N"/>
</dbReference>
<evidence type="ECO:0000259" key="1">
    <source>
        <dbReference type="Pfam" id="PF13439"/>
    </source>
</evidence>
<dbReference type="EMBL" id="LBVJ01000024">
    <property type="protein sequence ID" value="KKQ83282.1"/>
    <property type="molecule type" value="Genomic_DNA"/>
</dbReference>
<dbReference type="AlphaFoldDB" id="A0A0G0KWY3"/>
<evidence type="ECO:0000313" key="3">
    <source>
        <dbReference type="Proteomes" id="UP000034710"/>
    </source>
</evidence>
<dbReference type="Proteomes" id="UP000034710">
    <property type="component" value="Unassembled WGS sequence"/>
</dbReference>